<accession>A0A409X267</accession>
<feature type="non-terminal residue" evidence="1">
    <location>
        <position position="1"/>
    </location>
</feature>
<organism evidence="1 2">
    <name type="scientific">Psilocybe cyanescens</name>
    <dbReference type="NCBI Taxonomy" id="93625"/>
    <lineage>
        <taxon>Eukaryota</taxon>
        <taxon>Fungi</taxon>
        <taxon>Dikarya</taxon>
        <taxon>Basidiomycota</taxon>
        <taxon>Agaricomycotina</taxon>
        <taxon>Agaricomycetes</taxon>
        <taxon>Agaricomycetidae</taxon>
        <taxon>Agaricales</taxon>
        <taxon>Agaricineae</taxon>
        <taxon>Strophariaceae</taxon>
        <taxon>Psilocybe</taxon>
    </lineage>
</organism>
<dbReference type="AlphaFoldDB" id="A0A409X267"/>
<evidence type="ECO:0000313" key="1">
    <source>
        <dbReference type="EMBL" id="PPQ84845.1"/>
    </source>
</evidence>
<evidence type="ECO:0000313" key="2">
    <source>
        <dbReference type="Proteomes" id="UP000283269"/>
    </source>
</evidence>
<dbReference type="Proteomes" id="UP000283269">
    <property type="component" value="Unassembled WGS sequence"/>
</dbReference>
<name>A0A409X267_PSICY</name>
<dbReference type="STRING" id="93625.A0A409X267"/>
<sequence length="196" mass="21948">LLENSRFIDDIPNIAECFDKGTKLRFHNDDDAQYIKFGRRGDRDPLLNIRSGQLKLLGSDVASFFEPSIQCIVESIKKQRAESETQIASVFLFGGFAASDWLFVNLKARLSDDTLDICRPDRHVNKAAADGAVSFYLDHFVGARVSKYAYGTNLCPLFSPEDPEHIARSDQKFIQVDGRTLISGAFDVILPNVIVM</sequence>
<gene>
    <name evidence="1" type="ORF">CVT25_004984</name>
</gene>
<dbReference type="PANTHER" id="PTHR14187">
    <property type="entry name" value="ALPHA KINASE/ELONGATION FACTOR 2 KINASE"/>
    <property type="match status" value="1"/>
</dbReference>
<protein>
    <submittedName>
        <fullName evidence="1">Uncharacterized protein</fullName>
    </submittedName>
</protein>
<proteinExistence type="predicted"/>
<comment type="caution">
    <text evidence="1">The sequence shown here is derived from an EMBL/GenBank/DDBJ whole genome shotgun (WGS) entry which is preliminary data.</text>
</comment>
<dbReference type="InParanoid" id="A0A409X267"/>
<dbReference type="EMBL" id="NHYD01002797">
    <property type="protein sequence ID" value="PPQ84845.1"/>
    <property type="molecule type" value="Genomic_DNA"/>
</dbReference>
<reference evidence="1 2" key="1">
    <citation type="journal article" date="2018" name="Evol. Lett.">
        <title>Horizontal gene cluster transfer increased hallucinogenic mushroom diversity.</title>
        <authorList>
            <person name="Reynolds H.T."/>
            <person name="Vijayakumar V."/>
            <person name="Gluck-Thaler E."/>
            <person name="Korotkin H.B."/>
            <person name="Matheny P.B."/>
            <person name="Slot J.C."/>
        </authorList>
    </citation>
    <scope>NUCLEOTIDE SEQUENCE [LARGE SCALE GENOMIC DNA]</scope>
    <source>
        <strain evidence="1 2">2631</strain>
    </source>
</reference>
<dbReference type="PANTHER" id="PTHR14187:SF5">
    <property type="entry name" value="HEAT SHOCK 70 KDA PROTEIN 12A"/>
    <property type="match status" value="1"/>
</dbReference>
<dbReference type="OrthoDB" id="2963168at2759"/>
<keyword evidence="2" id="KW-1185">Reference proteome</keyword>